<dbReference type="RefSeq" id="WP_087104096.1">
    <property type="nucleotide sequence ID" value="NZ_FWFG01000064.1"/>
</dbReference>
<keyword evidence="5" id="KW-1185">Reference proteome</keyword>
<dbReference type="EMBL" id="FWFG01000064">
    <property type="protein sequence ID" value="SLM91999.1"/>
    <property type="molecule type" value="Genomic_DNA"/>
</dbReference>
<name>A0A1X6X2L7_9MICO</name>
<evidence type="ECO:0000313" key="5">
    <source>
        <dbReference type="Proteomes" id="UP000195981"/>
    </source>
</evidence>
<evidence type="ECO:0000256" key="2">
    <source>
        <dbReference type="SAM" id="Phobius"/>
    </source>
</evidence>
<dbReference type="Proteomes" id="UP000195981">
    <property type="component" value="Unassembled WGS sequence"/>
</dbReference>
<keyword evidence="2" id="KW-0812">Transmembrane</keyword>
<sequence>MAEPQQAVAPAHPLPASRSDRSWRAVLIVLALGMVAIVVSSLVGAAVLGRADRASFSPVAATQKLGRPAAIVLTSDLGHVTVRTSDETEQVVLRLVDADGALAEAPRARIAQHGTEHDAGGIAVDVAQPGLGLSLPWDEHGVDLELLVPSDLAATMPITATAEVGDLEVLGGSYADLALSSGAGDVTVSDAASSGQVSAAASLGDVELSLAPDAAVTGIDARSETGDVTVSVPGGRRYAVTATADMGEAATAPGIQDPQGPPLIARADMGSVSVTR</sequence>
<feature type="region of interest" description="Disordered" evidence="1">
    <location>
        <begin position="250"/>
        <end position="276"/>
    </location>
</feature>
<accession>A0A1X6X2L7</accession>
<evidence type="ECO:0000313" key="4">
    <source>
        <dbReference type="EMBL" id="SLM91999.1"/>
    </source>
</evidence>
<dbReference type="Pfam" id="PF13349">
    <property type="entry name" value="DUF4097"/>
    <property type="match status" value="1"/>
</dbReference>
<proteinExistence type="predicted"/>
<reference evidence="4 5" key="1">
    <citation type="submission" date="2017-02" db="EMBL/GenBank/DDBJ databases">
        <authorList>
            <person name="Peterson S.W."/>
        </authorList>
    </citation>
    <scope>NUCLEOTIDE SEQUENCE [LARGE SCALE GENOMIC DNA]</scope>
    <source>
        <strain evidence="4 5">CIP104813</strain>
    </source>
</reference>
<feature type="transmembrane region" description="Helical" evidence="2">
    <location>
        <begin position="23"/>
        <end position="48"/>
    </location>
</feature>
<organism evidence="4 5">
    <name type="scientific">Brachybacterium nesterenkovii</name>
    <dbReference type="NCBI Taxonomy" id="47847"/>
    <lineage>
        <taxon>Bacteria</taxon>
        <taxon>Bacillati</taxon>
        <taxon>Actinomycetota</taxon>
        <taxon>Actinomycetes</taxon>
        <taxon>Micrococcales</taxon>
        <taxon>Dermabacteraceae</taxon>
        <taxon>Brachybacterium</taxon>
    </lineage>
</organism>
<gene>
    <name evidence="4" type="ORF">FM110_07390</name>
</gene>
<dbReference type="AlphaFoldDB" id="A0A1X6X2L7"/>
<keyword evidence="2" id="KW-1133">Transmembrane helix</keyword>
<evidence type="ECO:0000259" key="3">
    <source>
        <dbReference type="Pfam" id="PF13349"/>
    </source>
</evidence>
<keyword evidence="2" id="KW-0472">Membrane</keyword>
<dbReference type="OrthoDB" id="4456952at2"/>
<dbReference type="InterPro" id="IPR025164">
    <property type="entry name" value="Toastrack_DUF4097"/>
</dbReference>
<protein>
    <recommendedName>
        <fullName evidence="3">DUF4097 domain-containing protein</fullName>
    </recommendedName>
</protein>
<feature type="domain" description="DUF4097" evidence="3">
    <location>
        <begin position="165"/>
        <end position="232"/>
    </location>
</feature>
<evidence type="ECO:0000256" key="1">
    <source>
        <dbReference type="SAM" id="MobiDB-lite"/>
    </source>
</evidence>